<evidence type="ECO:0000313" key="3">
    <source>
        <dbReference type="EMBL" id="KAI5069856.1"/>
    </source>
</evidence>
<dbReference type="FunFam" id="1.25.40.10:FF:000344">
    <property type="entry name" value="Pentatricopeptide repeat-containing protein"/>
    <property type="match status" value="2"/>
</dbReference>
<feature type="repeat" description="PPR" evidence="2">
    <location>
        <begin position="480"/>
        <end position="514"/>
    </location>
</feature>
<evidence type="ECO:0000313" key="4">
    <source>
        <dbReference type="Proteomes" id="UP000886520"/>
    </source>
</evidence>
<dbReference type="FunFam" id="1.25.40.10:FF:000073">
    <property type="entry name" value="Pentatricopeptide repeat-containing protein chloroplastic"/>
    <property type="match status" value="1"/>
</dbReference>
<dbReference type="GO" id="GO:0003723">
    <property type="term" value="F:RNA binding"/>
    <property type="evidence" value="ECO:0007669"/>
    <property type="project" value="InterPro"/>
</dbReference>
<feature type="repeat" description="PPR" evidence="2">
    <location>
        <begin position="73"/>
        <end position="107"/>
    </location>
</feature>
<dbReference type="FunFam" id="1.25.40.10:FF:000031">
    <property type="entry name" value="Pentatricopeptide repeat-containing protein mitochondrial"/>
    <property type="match status" value="1"/>
</dbReference>
<dbReference type="Proteomes" id="UP000886520">
    <property type="component" value="Chromosome 15"/>
</dbReference>
<dbReference type="PANTHER" id="PTHR47926">
    <property type="entry name" value="PENTATRICOPEPTIDE REPEAT-CONTAINING PROTEIN"/>
    <property type="match status" value="1"/>
</dbReference>
<dbReference type="FunFam" id="1.25.40.10:FF:000285">
    <property type="entry name" value="Pentatricopeptide repeat-containing protein, chloroplastic"/>
    <property type="match status" value="2"/>
</dbReference>
<feature type="repeat" description="PPR" evidence="2">
    <location>
        <begin position="684"/>
        <end position="718"/>
    </location>
</feature>
<sequence length="920" mass="100657">MQDKLDGHSIIALLKASAKLKDLKRAAMIHSEIERRGLLEQNAFVGSALVDMYAKCGSLAKAKQVFDRLQTRDTVSWNALITGHANSGRCEEALGLYEQMQLEGVFPNAVTFLCSLKACCTVGAIEEGLELHGEITKLDFIGSSLMVNSALVDMYAKCGFLAEASFVLKKLPVRDVVSWTALIAGYADYGHCEKALKYFEQMQSEGVYPDAFTYVCSLRACSSMRAASKGQEIHADIKNKGLERNNFVGSALVDFYAKCGFPLEAQEIFDNLPARDTVLWNALIAGYVDCGLHKEALRCLDKMQGEGFVLDTPLCVCCLKACSSLGAIDKGQEIHAEIERQEISQSGMAAGSALVDMYAKCGFLSKAQEVFDRLPVRDIFSWNALIGGYAEHEHGEEAFEHFEQMQSEAVCLDSATYACILKACGWRGAIGKGIELHAEVARKGLFERDMVLGNSLVGMYAECGSFKKAHEVFDKLPARDCVSWNMLIAGYAEYEYVGEALKAFRAMQSEGIPPDAFILVSLLKVCSSAGATGGGQEVHAHIERLHLLEGNPLVGSALVNMYAKCGLLAKAQQVFDELRFQEVACWNTLMIGYAEHGYGEEALKIYQKLQLKAIPLDATTYVCILKVCGLVKAADMGHKIHVEVARKGLLQKDLAIGNTLVDMYAKCCLFGKARKVFDNLPVRDVISWTAMISGYSDSGDGEEALICLDKMQSEGVFPNAVTLVCALKACGSIGAIDRGQELHAEIERKGLLESDPNVSSTLVDMYARCGSLHIAQQVFDRLPARGVMSWNALIAGYVQIGQSENVFSIYDRMLRENLNPDPVTFLIVLNACSRTGLLSKSRTFFETMSNEHGLDPMLEHCSCVVDLLVRAGQLCEAAAVIKKVPLSSNFEMWHTVLGACRSWGNVEVGVEAFKNATSFD</sequence>
<keyword evidence="4" id="KW-1185">Reference proteome</keyword>
<dbReference type="NCBIfam" id="TIGR00756">
    <property type="entry name" value="PPR"/>
    <property type="match status" value="8"/>
</dbReference>
<dbReference type="Pfam" id="PF13041">
    <property type="entry name" value="PPR_2"/>
    <property type="match status" value="6"/>
</dbReference>
<dbReference type="InterPro" id="IPR002885">
    <property type="entry name" value="PPR_rpt"/>
</dbReference>
<dbReference type="InterPro" id="IPR046960">
    <property type="entry name" value="PPR_At4g14850-like_plant"/>
</dbReference>
<keyword evidence="1" id="KW-0677">Repeat</keyword>
<proteinExistence type="predicted"/>
<feature type="repeat" description="PPR" evidence="2">
    <location>
        <begin position="582"/>
        <end position="616"/>
    </location>
</feature>
<dbReference type="OrthoDB" id="1934782at2759"/>
<evidence type="ECO:0008006" key="5">
    <source>
        <dbReference type="Google" id="ProtNLM"/>
    </source>
</evidence>
<dbReference type="SUPFAM" id="SSF48452">
    <property type="entry name" value="TPR-like"/>
    <property type="match status" value="1"/>
</dbReference>
<evidence type="ECO:0000256" key="1">
    <source>
        <dbReference type="ARBA" id="ARBA00022737"/>
    </source>
</evidence>
<dbReference type="AlphaFoldDB" id="A0A9D4ULW4"/>
<dbReference type="GO" id="GO:0009451">
    <property type="term" value="P:RNA modification"/>
    <property type="evidence" value="ECO:0007669"/>
    <property type="project" value="InterPro"/>
</dbReference>
<dbReference type="PROSITE" id="PS51375">
    <property type="entry name" value="PPR"/>
    <property type="match status" value="8"/>
</dbReference>
<dbReference type="Pfam" id="PF01535">
    <property type="entry name" value="PPR"/>
    <property type="match status" value="5"/>
</dbReference>
<dbReference type="Gene3D" id="1.25.40.10">
    <property type="entry name" value="Tetratricopeptide repeat domain"/>
    <property type="match status" value="6"/>
</dbReference>
<evidence type="ECO:0000256" key="2">
    <source>
        <dbReference type="PROSITE-ProRule" id="PRU00708"/>
    </source>
</evidence>
<comment type="caution">
    <text evidence="3">The sequence shown here is derived from an EMBL/GenBank/DDBJ whole genome shotgun (WGS) entry which is preliminary data.</text>
</comment>
<feature type="repeat" description="PPR" evidence="2">
    <location>
        <begin position="276"/>
        <end position="310"/>
    </location>
</feature>
<dbReference type="FunFam" id="1.25.40.10:FF:000158">
    <property type="entry name" value="pentatricopeptide repeat-containing protein At2g33680"/>
    <property type="match status" value="1"/>
</dbReference>
<feature type="repeat" description="PPR" evidence="2">
    <location>
        <begin position="378"/>
        <end position="412"/>
    </location>
</feature>
<organism evidence="3 4">
    <name type="scientific">Adiantum capillus-veneris</name>
    <name type="common">Maidenhair fern</name>
    <dbReference type="NCBI Taxonomy" id="13818"/>
    <lineage>
        <taxon>Eukaryota</taxon>
        <taxon>Viridiplantae</taxon>
        <taxon>Streptophyta</taxon>
        <taxon>Embryophyta</taxon>
        <taxon>Tracheophyta</taxon>
        <taxon>Polypodiopsida</taxon>
        <taxon>Polypodiidae</taxon>
        <taxon>Polypodiales</taxon>
        <taxon>Pteridineae</taxon>
        <taxon>Pteridaceae</taxon>
        <taxon>Vittarioideae</taxon>
        <taxon>Adiantum</taxon>
    </lineage>
</organism>
<dbReference type="InterPro" id="IPR011990">
    <property type="entry name" value="TPR-like_helical_dom_sf"/>
</dbReference>
<dbReference type="EMBL" id="JABFUD020000015">
    <property type="protein sequence ID" value="KAI5069856.1"/>
    <property type="molecule type" value="Genomic_DNA"/>
</dbReference>
<name>A0A9D4ULW4_ADICA</name>
<gene>
    <name evidence="3" type="ORF">GOP47_0016157</name>
</gene>
<feature type="repeat" description="PPR" evidence="2">
    <location>
        <begin position="175"/>
        <end position="209"/>
    </location>
</feature>
<reference evidence="3" key="1">
    <citation type="submission" date="2021-01" db="EMBL/GenBank/DDBJ databases">
        <title>Adiantum capillus-veneris genome.</title>
        <authorList>
            <person name="Fang Y."/>
            <person name="Liao Q."/>
        </authorList>
    </citation>
    <scope>NUCLEOTIDE SEQUENCE</scope>
    <source>
        <strain evidence="3">H3</strain>
        <tissue evidence="3">Leaf</tissue>
    </source>
</reference>
<dbReference type="GO" id="GO:0048731">
    <property type="term" value="P:system development"/>
    <property type="evidence" value="ECO:0007669"/>
    <property type="project" value="UniProtKB-ARBA"/>
</dbReference>
<feature type="repeat" description="PPR" evidence="2">
    <location>
        <begin position="786"/>
        <end position="820"/>
    </location>
</feature>
<accession>A0A9D4ULW4</accession>
<protein>
    <recommendedName>
        <fullName evidence="5">Pentatricopeptide repeat-containing protein</fullName>
    </recommendedName>
</protein>